<feature type="compositionally biased region" description="Low complexity" evidence="1">
    <location>
        <begin position="205"/>
        <end position="260"/>
    </location>
</feature>
<sequence>MQQQAFYPMQTTQHLMESSFNYQQQGFPQQQSSYQQPRKYIVPEQQTPFQADPNALHSILNNQQFHSEQSFIDPYNLNARYSYVPGGSSHPKTPGKSPYSNHQMMMIHSNLNKENDYQFNTNTNGCLNTSTHAFQRQSILQPKTPGKSSSNTSLISSTAITPGRSSLRKESLCKTGEKKFLHTPKRATAVSNQSKPKTPSHHKTSLLNTSSTSFNNNNSTNGGMSSLNNSIMLSNNNSSRNVNGRTNSSQSSKRNVSSVVKENDRKSQRFTHSQTNRQAQSSTHSKQKQSAQYSKGANTSCNDGIHGFLTSTASSSSLIFDNCDTSSDDTFMNTTLNSSLNDCAEQDIYRFLDAQLQKRSRNDLKDILERYIQLRLSYSHRDAGADETLFSRSLSSNTSIYEMESEETTCQEVDSVSTLTQPSVSTAPTFNVFNTSASNGSCNSSSQTLGGSQQVSNLANSNHSSSRTSIYSHSGLNSSLVRYEPSDLIKRLLREEEQRCQMISQVVTNPHQQHYLR</sequence>
<comment type="caution">
    <text evidence="2">The sequence shown here is derived from an EMBL/GenBank/DDBJ whole genome shotgun (WGS) entry which is preliminary data.</text>
</comment>
<dbReference type="Proteomes" id="UP000444721">
    <property type="component" value="Unassembled WGS sequence"/>
</dbReference>
<dbReference type="VEuPathDB" id="AmoebaDB:FDP41_002675"/>
<organism evidence="2 3">
    <name type="scientific">Naegleria fowleri</name>
    <name type="common">Brain eating amoeba</name>
    <dbReference type="NCBI Taxonomy" id="5763"/>
    <lineage>
        <taxon>Eukaryota</taxon>
        <taxon>Discoba</taxon>
        <taxon>Heterolobosea</taxon>
        <taxon>Tetramitia</taxon>
        <taxon>Eutetramitia</taxon>
        <taxon>Vahlkampfiidae</taxon>
        <taxon>Naegleria</taxon>
    </lineage>
</organism>
<protein>
    <submittedName>
        <fullName evidence="2">Uncharacterized protein</fullName>
    </submittedName>
</protein>
<proteinExistence type="predicted"/>
<dbReference type="VEuPathDB" id="AmoebaDB:NfTy_057370"/>
<feature type="compositionally biased region" description="Polar residues" evidence="1">
    <location>
        <begin position="447"/>
        <end position="459"/>
    </location>
</feature>
<evidence type="ECO:0000256" key="1">
    <source>
        <dbReference type="SAM" id="MobiDB-lite"/>
    </source>
</evidence>
<dbReference type="GeneID" id="68109893"/>
<dbReference type="OrthoDB" id="10496957at2759"/>
<dbReference type="RefSeq" id="XP_044562873.1">
    <property type="nucleotide sequence ID" value="XM_044705895.1"/>
</dbReference>
<feature type="compositionally biased region" description="Low complexity" evidence="1">
    <location>
        <begin position="460"/>
        <end position="471"/>
    </location>
</feature>
<dbReference type="EMBL" id="VFQX01000030">
    <property type="protein sequence ID" value="KAF0978160.1"/>
    <property type="molecule type" value="Genomic_DNA"/>
</dbReference>
<feature type="compositionally biased region" description="Polar residues" evidence="1">
    <location>
        <begin position="270"/>
        <end position="297"/>
    </location>
</feature>
<feature type="region of interest" description="Disordered" evidence="1">
    <location>
        <begin position="140"/>
        <end position="297"/>
    </location>
</feature>
<evidence type="ECO:0000313" key="3">
    <source>
        <dbReference type="Proteomes" id="UP000444721"/>
    </source>
</evidence>
<evidence type="ECO:0000313" key="2">
    <source>
        <dbReference type="EMBL" id="KAF0978160.1"/>
    </source>
</evidence>
<feature type="region of interest" description="Disordered" evidence="1">
    <location>
        <begin position="441"/>
        <end position="471"/>
    </location>
</feature>
<dbReference type="AlphaFoldDB" id="A0A6A5BWZ0"/>
<feature type="compositionally biased region" description="Low complexity" evidence="1">
    <location>
        <begin position="148"/>
        <end position="161"/>
    </location>
</feature>
<keyword evidence="3" id="KW-1185">Reference proteome</keyword>
<reference evidence="2 3" key="1">
    <citation type="journal article" date="2019" name="Sci. Rep.">
        <title>Nanopore sequencing improves the draft genome of the human pathogenic amoeba Naegleria fowleri.</title>
        <authorList>
            <person name="Liechti N."/>
            <person name="Schurch N."/>
            <person name="Bruggmann R."/>
            <person name="Wittwer M."/>
        </authorList>
    </citation>
    <scope>NUCLEOTIDE SEQUENCE [LARGE SCALE GENOMIC DNA]</scope>
    <source>
        <strain evidence="2 3">ATCC 30894</strain>
    </source>
</reference>
<feature type="compositionally biased region" description="Basic and acidic residues" evidence="1">
    <location>
        <begin position="167"/>
        <end position="180"/>
    </location>
</feature>
<name>A0A6A5BWZ0_NAEFO</name>
<accession>A0A6A5BWZ0</accession>
<dbReference type="VEuPathDB" id="AmoebaDB:NF0061400"/>
<gene>
    <name evidence="2" type="ORF">FDP41_002675</name>
</gene>
<dbReference type="OMA" id="DINAMIM"/>